<evidence type="ECO:0000256" key="9">
    <source>
        <dbReference type="RuleBase" id="RU000584"/>
    </source>
</evidence>
<dbReference type="PIRSF" id="PIRSF000445">
    <property type="entry name" value="4pyrrol_synth_GluRdtase"/>
    <property type="match status" value="1"/>
</dbReference>
<dbReference type="RefSeq" id="WP_276961697.1">
    <property type="nucleotide sequence ID" value="NZ_DAHZQV010000052.1"/>
</dbReference>
<keyword evidence="4 8" id="KW-0521">NADP</keyword>
<evidence type="ECO:0000256" key="1">
    <source>
        <dbReference type="ARBA" id="ARBA00005059"/>
    </source>
</evidence>
<reference evidence="13 14" key="1">
    <citation type="submission" date="2024-07" db="EMBL/GenBank/DDBJ databases">
        <title>Draft Genome Sequence of Ferrimicrobium acidiphilum Strain YE2023, Isolated from a Pulp of Bioleach Reactor.</title>
        <authorList>
            <person name="Elkina Y.A."/>
            <person name="Bulaeva A.G."/>
            <person name="Beletsky A.V."/>
            <person name="Mardanov A.V."/>
        </authorList>
    </citation>
    <scope>NUCLEOTIDE SEQUENCE [LARGE SCALE GENOMIC DNA]</scope>
    <source>
        <strain evidence="13 14">YE2023</strain>
    </source>
</reference>
<evidence type="ECO:0000256" key="4">
    <source>
        <dbReference type="ARBA" id="ARBA00022857"/>
    </source>
</evidence>
<dbReference type="Pfam" id="PF00745">
    <property type="entry name" value="GlutR_dimer"/>
    <property type="match status" value="1"/>
</dbReference>
<dbReference type="InterPro" id="IPR036291">
    <property type="entry name" value="NAD(P)-bd_dom_sf"/>
</dbReference>
<comment type="caution">
    <text evidence="13">The sequence shown here is derived from an EMBL/GenBank/DDBJ whole genome shotgun (WGS) entry which is preliminary data.</text>
</comment>
<feature type="domain" description="Quinate/shikimate 5-dehydrogenase/glutamyl-tRNA reductase" evidence="11">
    <location>
        <begin position="187"/>
        <end position="302"/>
    </location>
</feature>
<evidence type="ECO:0000259" key="11">
    <source>
        <dbReference type="Pfam" id="PF01488"/>
    </source>
</evidence>
<comment type="similarity">
    <text evidence="2 8 9">Belongs to the glutamyl-tRNA reductase family.</text>
</comment>
<sequence length="417" mass="45388">MSLILLSVNESDIGSDFDRFALTRLLEDSLRVALRGLIERGVVDEALLLSTCARTEIYIMAGQFHSTIDEVAAVFAEVLQLSTSEVQPVTRVLYGKAAIRHLLRVAGGIESAVVGESEILAQIKQALSAARESKIVRASLGRYFERALEVGKRIRNETLIGSGHVSVTSAAALLAILDEDAPRQSPPRVGVVGSGAIGSEVARVLVDKGATVTIMSSSDERRSLLEREFVGVRVASTSDLVAQLGSLDTLVMAGSSEPLVLDAAMLDGLSGLRIIDLCRPRTVDRVAAQVAGVTLLDLDDVNRFVSAQLAERMEAVDSVELIIESELEDFGELVWLGDMGPVLRSLYEEAERVRSEELVRTLRRLGENDQKVVEELELLTHRIVSKLLHQPAASLRQRAGTDGFAEFLEDFKMIFQL</sequence>
<comment type="miscellaneous">
    <text evidence="8">During catalysis, the active site Cys acts as a nucleophile attacking the alpha-carbonyl group of tRNA-bound glutamate with the formation of a thioester intermediate between enzyme and glutamate, and the concomitant release of tRNA(Glu). The thioester intermediate is finally reduced by direct hydride transfer from NADPH, to form the product GSA.</text>
</comment>
<accession>A0ABV3Y5B5</accession>
<gene>
    <name evidence="8 13" type="primary">hemA</name>
    <name evidence="13" type="ORF">AB6A68_12910</name>
</gene>
<dbReference type="EMBL" id="JBFSHR010000076">
    <property type="protein sequence ID" value="MEX6430725.1"/>
    <property type="molecule type" value="Genomic_DNA"/>
</dbReference>
<dbReference type="InterPro" id="IPR036343">
    <property type="entry name" value="GluRdtase_N_sf"/>
</dbReference>
<evidence type="ECO:0000256" key="2">
    <source>
        <dbReference type="ARBA" id="ARBA00005916"/>
    </source>
</evidence>
<keyword evidence="6 8" id="KW-0627">Porphyrin biosynthesis</keyword>
<comment type="catalytic activity">
    <reaction evidence="7 8 9">
        <text>(S)-4-amino-5-oxopentanoate + tRNA(Glu) + NADP(+) = L-glutamyl-tRNA(Glu) + NADPH + H(+)</text>
        <dbReference type="Rhea" id="RHEA:12344"/>
        <dbReference type="Rhea" id="RHEA-COMP:9663"/>
        <dbReference type="Rhea" id="RHEA-COMP:9680"/>
        <dbReference type="ChEBI" id="CHEBI:15378"/>
        <dbReference type="ChEBI" id="CHEBI:57501"/>
        <dbReference type="ChEBI" id="CHEBI:57783"/>
        <dbReference type="ChEBI" id="CHEBI:58349"/>
        <dbReference type="ChEBI" id="CHEBI:78442"/>
        <dbReference type="ChEBI" id="CHEBI:78520"/>
        <dbReference type="EC" id="1.2.1.70"/>
    </reaction>
</comment>
<dbReference type="Pfam" id="PF01488">
    <property type="entry name" value="Shikimate_DH"/>
    <property type="match status" value="1"/>
</dbReference>
<dbReference type="PROSITE" id="PS00747">
    <property type="entry name" value="GLUTR"/>
    <property type="match status" value="1"/>
</dbReference>
<protein>
    <recommendedName>
        <fullName evidence="3 8">Glutamyl-tRNA reductase</fullName>
        <shortName evidence="8">GluTR</shortName>
        <ecNumber evidence="3 8">1.2.1.70</ecNumber>
    </recommendedName>
</protein>
<evidence type="ECO:0000256" key="3">
    <source>
        <dbReference type="ARBA" id="ARBA00012970"/>
    </source>
</evidence>
<feature type="binding site" evidence="8">
    <location>
        <position position="122"/>
    </location>
    <ligand>
        <name>substrate</name>
    </ligand>
</feature>
<keyword evidence="5 8" id="KW-0560">Oxidoreductase</keyword>
<evidence type="ECO:0000256" key="5">
    <source>
        <dbReference type="ARBA" id="ARBA00023002"/>
    </source>
</evidence>
<dbReference type="PANTHER" id="PTHR43013:SF1">
    <property type="entry name" value="GLUTAMYL-TRNA REDUCTASE"/>
    <property type="match status" value="1"/>
</dbReference>
<dbReference type="Proteomes" id="UP001560267">
    <property type="component" value="Unassembled WGS sequence"/>
</dbReference>
<dbReference type="InterPro" id="IPR036453">
    <property type="entry name" value="GluRdtase_dimer_dom_sf"/>
</dbReference>
<dbReference type="InterPro" id="IPR018214">
    <property type="entry name" value="GluRdtase_CS"/>
</dbReference>
<comment type="function">
    <text evidence="8">Catalyzes the NADPH-dependent reduction of glutamyl-tRNA(Glu) to glutamate 1-semialdehyde (GSA).</text>
</comment>
<dbReference type="InterPro" id="IPR015895">
    <property type="entry name" value="4pyrrol_synth_GluRdtase_N"/>
</dbReference>
<feature type="binding site" evidence="8">
    <location>
        <begin position="116"/>
        <end position="118"/>
    </location>
    <ligand>
        <name>substrate</name>
    </ligand>
</feature>
<dbReference type="EC" id="1.2.1.70" evidence="3 8"/>
<dbReference type="Gene3D" id="3.40.50.720">
    <property type="entry name" value="NAD(P)-binding Rossmann-like Domain"/>
    <property type="match status" value="1"/>
</dbReference>
<name>A0ABV3Y5B5_9ACTN</name>
<evidence type="ECO:0000259" key="10">
    <source>
        <dbReference type="Pfam" id="PF00745"/>
    </source>
</evidence>
<dbReference type="InterPro" id="IPR015896">
    <property type="entry name" value="4pyrrol_synth_GluRdtase_dimer"/>
</dbReference>
<evidence type="ECO:0000256" key="8">
    <source>
        <dbReference type="HAMAP-Rule" id="MF_00087"/>
    </source>
</evidence>
<feature type="active site" description="Nucleophile" evidence="8">
    <location>
        <position position="52"/>
    </location>
</feature>
<feature type="domain" description="Tetrapyrrole biosynthesis glutamyl-tRNA reductase dimerisation" evidence="10">
    <location>
        <begin position="319"/>
        <end position="417"/>
    </location>
</feature>
<dbReference type="NCBIfam" id="TIGR01035">
    <property type="entry name" value="hemA"/>
    <property type="match status" value="1"/>
</dbReference>
<dbReference type="HAMAP" id="MF_00087">
    <property type="entry name" value="Glu_tRNA_reductase"/>
    <property type="match status" value="1"/>
</dbReference>
<dbReference type="Pfam" id="PF05201">
    <property type="entry name" value="GlutR_N"/>
    <property type="match status" value="1"/>
</dbReference>
<feature type="binding site" evidence="8">
    <location>
        <begin position="51"/>
        <end position="54"/>
    </location>
    <ligand>
        <name>substrate</name>
    </ligand>
</feature>
<feature type="binding site" evidence="8">
    <location>
        <position position="111"/>
    </location>
    <ligand>
        <name>substrate</name>
    </ligand>
</feature>
<evidence type="ECO:0000313" key="14">
    <source>
        <dbReference type="Proteomes" id="UP001560267"/>
    </source>
</evidence>
<dbReference type="SUPFAM" id="SSF69075">
    <property type="entry name" value="Glutamyl tRNA-reductase dimerization domain"/>
    <property type="match status" value="1"/>
</dbReference>
<comment type="pathway">
    <text evidence="1 8 9">Porphyrin-containing compound metabolism; protoporphyrin-IX biosynthesis; 5-aminolevulinate from L-glutamyl-tRNA(Glu): step 1/2.</text>
</comment>
<evidence type="ECO:0000256" key="6">
    <source>
        <dbReference type="ARBA" id="ARBA00023244"/>
    </source>
</evidence>
<evidence type="ECO:0000259" key="12">
    <source>
        <dbReference type="Pfam" id="PF05201"/>
    </source>
</evidence>
<feature type="binding site" evidence="8">
    <location>
        <begin position="193"/>
        <end position="198"/>
    </location>
    <ligand>
        <name>NADP(+)</name>
        <dbReference type="ChEBI" id="CHEBI:58349"/>
    </ligand>
</feature>
<feature type="domain" description="Glutamyl-tRNA reductase N-terminal" evidence="12">
    <location>
        <begin position="27"/>
        <end position="158"/>
    </location>
</feature>
<dbReference type="SUPFAM" id="SSF51735">
    <property type="entry name" value="NAD(P)-binding Rossmann-fold domains"/>
    <property type="match status" value="1"/>
</dbReference>
<evidence type="ECO:0000256" key="7">
    <source>
        <dbReference type="ARBA" id="ARBA00047464"/>
    </source>
</evidence>
<feature type="site" description="Important for activity" evidence="8">
    <location>
        <position position="101"/>
    </location>
</feature>
<dbReference type="Gene3D" id="3.30.460.30">
    <property type="entry name" value="Glutamyl-tRNA reductase, N-terminal domain"/>
    <property type="match status" value="1"/>
</dbReference>
<dbReference type="InterPro" id="IPR006151">
    <property type="entry name" value="Shikm_DH/Glu-tRNA_Rdtase"/>
</dbReference>
<comment type="domain">
    <text evidence="8">Possesses an unusual extended V-shaped dimeric structure with each monomer consisting of three distinct domains arranged along a curved 'spinal' alpha-helix. The N-terminal catalytic domain specifically recognizes the glutamate moiety of the substrate. The second domain is the NADPH-binding domain, and the third C-terminal domain is responsible for dimerization.</text>
</comment>
<dbReference type="PANTHER" id="PTHR43013">
    <property type="entry name" value="GLUTAMYL-TRNA REDUCTASE"/>
    <property type="match status" value="1"/>
</dbReference>
<evidence type="ECO:0000313" key="13">
    <source>
        <dbReference type="EMBL" id="MEX6430725.1"/>
    </source>
</evidence>
<dbReference type="SUPFAM" id="SSF69742">
    <property type="entry name" value="Glutamyl tRNA-reductase catalytic, N-terminal domain"/>
    <property type="match status" value="1"/>
</dbReference>
<organism evidence="13 14">
    <name type="scientific">Ferrimicrobium acidiphilum</name>
    <dbReference type="NCBI Taxonomy" id="121039"/>
    <lineage>
        <taxon>Bacteria</taxon>
        <taxon>Bacillati</taxon>
        <taxon>Actinomycetota</taxon>
        <taxon>Acidimicrobiia</taxon>
        <taxon>Acidimicrobiales</taxon>
        <taxon>Acidimicrobiaceae</taxon>
        <taxon>Ferrimicrobium</taxon>
    </lineage>
</organism>
<keyword evidence="14" id="KW-1185">Reference proteome</keyword>
<dbReference type="InterPro" id="IPR000343">
    <property type="entry name" value="4pyrrol_synth_GluRdtase"/>
</dbReference>
<proteinExistence type="inferred from homology"/>
<dbReference type="GO" id="GO:0008883">
    <property type="term" value="F:glutamyl-tRNA reductase activity"/>
    <property type="evidence" value="ECO:0007669"/>
    <property type="project" value="UniProtKB-EC"/>
</dbReference>
<comment type="subunit">
    <text evidence="8">Homodimer.</text>
</comment>